<evidence type="ECO:0008006" key="3">
    <source>
        <dbReference type="Google" id="ProtNLM"/>
    </source>
</evidence>
<organism evidence="1 2">
    <name type="scientific">Stentor coeruleus</name>
    <dbReference type="NCBI Taxonomy" id="5963"/>
    <lineage>
        <taxon>Eukaryota</taxon>
        <taxon>Sar</taxon>
        <taxon>Alveolata</taxon>
        <taxon>Ciliophora</taxon>
        <taxon>Postciliodesmatophora</taxon>
        <taxon>Heterotrichea</taxon>
        <taxon>Heterotrichida</taxon>
        <taxon>Stentoridae</taxon>
        <taxon>Stentor</taxon>
    </lineage>
</organism>
<sequence length="331" mass="38162">MDSTKSGKIFLSSQGLNYKHFTFLHRPILPPVFVSVATYSRLIRSPTPQGRYEDSVIEKSSINAYFTMFSGIETPITTATNETISDEDLNSLNNEGFPLDRFIGEIDEFFKCPFCKKIVNKPQECIYCQNLMCKSCVSNVFKCPFGCENLQVNQPSKFALMSYLKLKIKCCYSTAGCEYIGRIRDISDHEKDCDYSEVKCVNPICDIVFVKKNKGITGPVICSEICSMVLNYKNILDNSPPEDYLKEFVKIIDEARGNIQIELKNDLNELMIETQKKKDEVEEFLKVKEALYEEIEEWRTMHHSGKWNHVVKWWTCCESRDKYSKGCTLIN</sequence>
<evidence type="ECO:0000313" key="2">
    <source>
        <dbReference type="Proteomes" id="UP000187209"/>
    </source>
</evidence>
<dbReference type="OrthoDB" id="282970at2759"/>
<comment type="caution">
    <text evidence="1">The sequence shown here is derived from an EMBL/GenBank/DDBJ whole genome shotgun (WGS) entry which is preliminary data.</text>
</comment>
<dbReference type="EMBL" id="MPUH01000688">
    <property type="protein sequence ID" value="OMJ75483.1"/>
    <property type="molecule type" value="Genomic_DNA"/>
</dbReference>
<reference evidence="1 2" key="1">
    <citation type="submission" date="2016-11" db="EMBL/GenBank/DDBJ databases">
        <title>The macronuclear genome of Stentor coeruleus: a giant cell with tiny introns.</title>
        <authorList>
            <person name="Slabodnick M."/>
            <person name="Ruby J.G."/>
            <person name="Reiff S.B."/>
            <person name="Swart E.C."/>
            <person name="Gosai S."/>
            <person name="Prabakaran S."/>
            <person name="Witkowska E."/>
            <person name="Larue G.E."/>
            <person name="Fisher S."/>
            <person name="Freeman R.M."/>
            <person name="Gunawardena J."/>
            <person name="Chu W."/>
            <person name="Stover N.A."/>
            <person name="Gregory B.D."/>
            <person name="Nowacki M."/>
            <person name="Derisi J."/>
            <person name="Roy S.W."/>
            <person name="Marshall W.F."/>
            <person name="Sood P."/>
        </authorList>
    </citation>
    <scope>NUCLEOTIDE SEQUENCE [LARGE SCALE GENOMIC DNA]</scope>
    <source>
        <strain evidence="1">WM001</strain>
    </source>
</reference>
<evidence type="ECO:0000313" key="1">
    <source>
        <dbReference type="EMBL" id="OMJ75483.1"/>
    </source>
</evidence>
<dbReference type="InterPro" id="IPR013083">
    <property type="entry name" value="Znf_RING/FYVE/PHD"/>
</dbReference>
<dbReference type="Proteomes" id="UP000187209">
    <property type="component" value="Unassembled WGS sequence"/>
</dbReference>
<dbReference type="SUPFAM" id="SSF49599">
    <property type="entry name" value="TRAF domain-like"/>
    <property type="match status" value="1"/>
</dbReference>
<protein>
    <recommendedName>
        <fullName evidence="3">TRAF-type domain-containing protein</fullName>
    </recommendedName>
</protein>
<proteinExistence type="predicted"/>
<name>A0A1R2BFD7_9CILI</name>
<dbReference type="Gene3D" id="3.30.40.10">
    <property type="entry name" value="Zinc/RING finger domain, C3HC4 (zinc finger)"/>
    <property type="match status" value="1"/>
</dbReference>
<accession>A0A1R2BFD7</accession>
<gene>
    <name evidence="1" type="ORF">SteCoe_25369</name>
</gene>
<keyword evidence="2" id="KW-1185">Reference proteome</keyword>
<dbReference type="AlphaFoldDB" id="A0A1R2BFD7"/>